<sequence length="108" mass="10945">MNTSVSAPLPPPTQQVRRTSSMAVISLVAGILGWTLLPFVGSIAAIVTGHMARSEIKRGNGTVEGDGLAVSGLVLGYAMVALAIISIIGVLLLFGGLAAFLALASNWG</sequence>
<gene>
    <name evidence="3" type="ORF">INQ41_05105</name>
</gene>
<dbReference type="InterPro" id="IPR025241">
    <property type="entry name" value="DUF4190"/>
</dbReference>
<feature type="transmembrane region" description="Helical" evidence="1">
    <location>
        <begin position="68"/>
        <end position="101"/>
    </location>
</feature>
<dbReference type="Pfam" id="PF13828">
    <property type="entry name" value="DUF4190"/>
    <property type="match status" value="1"/>
</dbReference>
<protein>
    <submittedName>
        <fullName evidence="3">DUF4190 domain-containing protein</fullName>
    </submittedName>
</protein>
<keyword evidence="1" id="KW-1133">Transmembrane helix</keyword>
<dbReference type="Proteomes" id="UP000594059">
    <property type="component" value="Chromosome"/>
</dbReference>
<feature type="domain" description="DUF4190" evidence="2">
    <location>
        <begin position="22"/>
        <end position="85"/>
    </location>
</feature>
<organism evidence="3 4">
    <name type="scientific">Novilysobacter ciconiae</name>
    <dbReference type="NCBI Taxonomy" id="2781022"/>
    <lineage>
        <taxon>Bacteria</taxon>
        <taxon>Pseudomonadati</taxon>
        <taxon>Pseudomonadota</taxon>
        <taxon>Gammaproteobacteria</taxon>
        <taxon>Lysobacterales</taxon>
        <taxon>Lysobacteraceae</taxon>
        <taxon>Novilysobacter</taxon>
    </lineage>
</organism>
<evidence type="ECO:0000313" key="4">
    <source>
        <dbReference type="Proteomes" id="UP000594059"/>
    </source>
</evidence>
<dbReference type="KEGG" id="lcic:INQ41_05105"/>
<proteinExistence type="predicted"/>
<feature type="transmembrane region" description="Helical" evidence="1">
    <location>
        <begin position="20"/>
        <end position="47"/>
    </location>
</feature>
<keyword evidence="1" id="KW-0472">Membrane</keyword>
<keyword evidence="4" id="KW-1185">Reference proteome</keyword>
<name>A0A7S6UHM7_9GAMM</name>
<reference evidence="3 4" key="1">
    <citation type="submission" date="2020-10" db="EMBL/GenBank/DDBJ databases">
        <title>complete genome sequencing of Lysobacter sp. H21R20.</title>
        <authorList>
            <person name="Bae J.-W."/>
            <person name="Lee S.-Y."/>
        </authorList>
    </citation>
    <scope>NUCLEOTIDE SEQUENCE [LARGE SCALE GENOMIC DNA]</scope>
    <source>
        <strain evidence="3 4">H21R20</strain>
    </source>
</reference>
<dbReference type="EMBL" id="CP063656">
    <property type="protein sequence ID" value="QOW20400.1"/>
    <property type="molecule type" value="Genomic_DNA"/>
</dbReference>
<accession>A0A7S6UHM7</accession>
<dbReference type="AlphaFoldDB" id="A0A7S6UHM7"/>
<keyword evidence="1" id="KW-0812">Transmembrane</keyword>
<evidence type="ECO:0000256" key="1">
    <source>
        <dbReference type="SAM" id="Phobius"/>
    </source>
</evidence>
<evidence type="ECO:0000313" key="3">
    <source>
        <dbReference type="EMBL" id="QOW20400.1"/>
    </source>
</evidence>
<evidence type="ECO:0000259" key="2">
    <source>
        <dbReference type="Pfam" id="PF13828"/>
    </source>
</evidence>
<dbReference type="RefSeq" id="WP_193986767.1">
    <property type="nucleotide sequence ID" value="NZ_CP063656.1"/>
</dbReference>